<dbReference type="SUPFAM" id="SSF53098">
    <property type="entry name" value="Ribonuclease H-like"/>
    <property type="match status" value="1"/>
</dbReference>
<evidence type="ECO:0000256" key="3">
    <source>
        <dbReference type="ARBA" id="ARBA00012180"/>
    </source>
</evidence>
<evidence type="ECO:0000256" key="4">
    <source>
        <dbReference type="ARBA" id="ARBA00022722"/>
    </source>
</evidence>
<dbReference type="Gene3D" id="3.30.420.10">
    <property type="entry name" value="Ribonuclease H-like superfamily/Ribonuclease H"/>
    <property type="match status" value="1"/>
</dbReference>
<name>A0A8H6SHV4_MYCCL</name>
<dbReference type="CDD" id="cd13934">
    <property type="entry name" value="RNase_H_Dikarya_like"/>
    <property type="match status" value="1"/>
</dbReference>
<evidence type="ECO:0000313" key="10">
    <source>
        <dbReference type="Proteomes" id="UP000613580"/>
    </source>
</evidence>
<evidence type="ECO:0000256" key="2">
    <source>
        <dbReference type="ARBA" id="ARBA00005300"/>
    </source>
</evidence>
<proteinExistence type="inferred from homology"/>
<dbReference type="InterPro" id="IPR050092">
    <property type="entry name" value="RNase_H"/>
</dbReference>
<dbReference type="PROSITE" id="PS50879">
    <property type="entry name" value="RNASE_H_1"/>
    <property type="match status" value="1"/>
</dbReference>
<dbReference type="EMBL" id="JACAZE010000014">
    <property type="protein sequence ID" value="KAF7299945.1"/>
    <property type="molecule type" value="Genomic_DNA"/>
</dbReference>
<reference evidence="9" key="1">
    <citation type="submission" date="2020-05" db="EMBL/GenBank/DDBJ databases">
        <title>Mycena genomes resolve the evolution of fungal bioluminescence.</title>
        <authorList>
            <person name="Tsai I.J."/>
        </authorList>
    </citation>
    <scope>NUCLEOTIDE SEQUENCE</scope>
    <source>
        <strain evidence="9">110903Hualien_Pintung</strain>
    </source>
</reference>
<gene>
    <name evidence="9" type="ORF">HMN09_01002200</name>
</gene>
<dbReference type="Proteomes" id="UP000613580">
    <property type="component" value="Unassembled WGS sequence"/>
</dbReference>
<evidence type="ECO:0000259" key="8">
    <source>
        <dbReference type="PROSITE" id="PS50879"/>
    </source>
</evidence>
<dbReference type="InterPro" id="IPR012337">
    <property type="entry name" value="RNaseH-like_sf"/>
</dbReference>
<dbReference type="GO" id="GO:0046872">
    <property type="term" value="F:metal ion binding"/>
    <property type="evidence" value="ECO:0007669"/>
    <property type="project" value="UniProtKB-KW"/>
</dbReference>
<evidence type="ECO:0000256" key="5">
    <source>
        <dbReference type="ARBA" id="ARBA00022723"/>
    </source>
</evidence>
<feature type="domain" description="RNase H type-1" evidence="8">
    <location>
        <begin position="61"/>
        <end position="223"/>
    </location>
</feature>
<comment type="caution">
    <text evidence="9">The sequence shown here is derived from an EMBL/GenBank/DDBJ whole genome shotgun (WGS) entry which is preliminary data.</text>
</comment>
<comment type="catalytic activity">
    <reaction evidence="1">
        <text>Endonucleolytic cleavage to 5'-phosphomonoester.</text>
        <dbReference type="EC" id="3.1.26.4"/>
    </reaction>
</comment>
<organism evidence="9 10">
    <name type="scientific">Mycena chlorophos</name>
    <name type="common">Agaric fungus</name>
    <name type="synonym">Agaricus chlorophos</name>
    <dbReference type="NCBI Taxonomy" id="658473"/>
    <lineage>
        <taxon>Eukaryota</taxon>
        <taxon>Fungi</taxon>
        <taxon>Dikarya</taxon>
        <taxon>Basidiomycota</taxon>
        <taxon>Agaricomycotina</taxon>
        <taxon>Agaricomycetes</taxon>
        <taxon>Agaricomycetidae</taxon>
        <taxon>Agaricales</taxon>
        <taxon>Marasmiineae</taxon>
        <taxon>Mycenaceae</taxon>
        <taxon>Mycena</taxon>
    </lineage>
</organism>
<comment type="similarity">
    <text evidence="2">Belongs to the RNase H family.</text>
</comment>
<keyword evidence="6" id="KW-0255">Endonuclease</keyword>
<dbReference type="Pfam" id="PF00075">
    <property type="entry name" value="RNase_H"/>
    <property type="match status" value="1"/>
</dbReference>
<dbReference type="AlphaFoldDB" id="A0A8H6SHV4"/>
<keyword evidence="7" id="KW-0378">Hydrolase</keyword>
<evidence type="ECO:0000313" key="9">
    <source>
        <dbReference type="EMBL" id="KAF7299945.1"/>
    </source>
</evidence>
<dbReference type="OrthoDB" id="407198at2759"/>
<dbReference type="EC" id="3.1.26.4" evidence="3"/>
<evidence type="ECO:0000256" key="6">
    <source>
        <dbReference type="ARBA" id="ARBA00022759"/>
    </source>
</evidence>
<dbReference type="GO" id="GO:0003676">
    <property type="term" value="F:nucleic acid binding"/>
    <property type="evidence" value="ECO:0007669"/>
    <property type="project" value="InterPro"/>
</dbReference>
<keyword evidence="10" id="KW-1185">Reference proteome</keyword>
<dbReference type="InterPro" id="IPR036397">
    <property type="entry name" value="RNaseH_sf"/>
</dbReference>
<accession>A0A8H6SHV4</accession>
<keyword evidence="4" id="KW-0540">Nuclease</keyword>
<dbReference type="GO" id="GO:0043137">
    <property type="term" value="P:DNA replication, removal of RNA primer"/>
    <property type="evidence" value="ECO:0007669"/>
    <property type="project" value="TreeGrafter"/>
</dbReference>
<dbReference type="PANTHER" id="PTHR10642:SF26">
    <property type="entry name" value="RIBONUCLEASE H1"/>
    <property type="match status" value="1"/>
</dbReference>
<keyword evidence="5" id="KW-0479">Metal-binding</keyword>
<protein>
    <recommendedName>
        <fullName evidence="3">ribonuclease H</fullName>
        <ecNumber evidence="3">3.1.26.4</ecNumber>
    </recommendedName>
</protein>
<evidence type="ECO:0000256" key="7">
    <source>
        <dbReference type="ARBA" id="ARBA00022801"/>
    </source>
</evidence>
<dbReference type="GO" id="GO:0004523">
    <property type="term" value="F:RNA-DNA hybrid ribonuclease activity"/>
    <property type="evidence" value="ECO:0007669"/>
    <property type="project" value="UniProtKB-EC"/>
</dbReference>
<dbReference type="PANTHER" id="PTHR10642">
    <property type="entry name" value="RIBONUCLEASE H1"/>
    <property type="match status" value="1"/>
</dbReference>
<evidence type="ECO:0000256" key="1">
    <source>
        <dbReference type="ARBA" id="ARBA00000077"/>
    </source>
</evidence>
<dbReference type="InterPro" id="IPR002156">
    <property type="entry name" value="RNaseH_domain"/>
</dbReference>
<sequence>MSQSQSAYGTSYDGSAPARLLKLCPSFDSLQADELIETCDMCGRYYTVCCQHRSWETAGVCHHHAVVFVDGACSRNGLADAQAGIGCAIGDGAGHCLSLPVTEDMDPGHRRTSQRAELLAALHGVDFLVKAKRSNPNVSAKGVVYVVAADSEYVVKGMTEWVPRWKANGWKKSDGRFPANLDLFRRLDEKVSQYEARGLDVRFFHVPRAVNAVADGLAKDGAARATVVYVL</sequence>